<dbReference type="NCBIfam" id="TIGR00974">
    <property type="entry name" value="3a0107s02c"/>
    <property type="match status" value="1"/>
</dbReference>
<dbReference type="InterPro" id="IPR035906">
    <property type="entry name" value="MetI-like_sf"/>
</dbReference>
<proteinExistence type="inferred from homology"/>
<protein>
    <recommendedName>
        <fullName evidence="3 9">Phosphate transport system permease protein PstA</fullName>
    </recommendedName>
</protein>
<dbReference type="SUPFAM" id="SSF161098">
    <property type="entry name" value="MetI-like"/>
    <property type="match status" value="1"/>
</dbReference>
<dbReference type="PANTHER" id="PTHR43470">
    <property type="entry name" value="PHOSPHATE TRANSPORT SYSTEM PERMEASE PROTEIN PSTA-RELATED"/>
    <property type="match status" value="1"/>
</dbReference>
<dbReference type="PANTHER" id="PTHR43470:SF6">
    <property type="entry name" value="PHOSPHATE TRANSPORT SYSTEM PERMEASE PROTEIN PSTA"/>
    <property type="match status" value="1"/>
</dbReference>
<evidence type="ECO:0000256" key="7">
    <source>
        <dbReference type="ARBA" id="ARBA00022989"/>
    </source>
</evidence>
<feature type="transmembrane region" description="Helical" evidence="9">
    <location>
        <begin position="515"/>
        <end position="537"/>
    </location>
</feature>
<accession>A0ABY7VYI5</accession>
<keyword evidence="4" id="KW-0813">Transport</keyword>
<dbReference type="EMBL" id="CP117811">
    <property type="protein sequence ID" value="WDE97123.1"/>
    <property type="molecule type" value="Genomic_DNA"/>
</dbReference>
<evidence type="ECO:0000256" key="2">
    <source>
        <dbReference type="ARBA" id="ARBA00007069"/>
    </source>
</evidence>
<feature type="domain" description="ABC transmembrane type-1" evidence="10">
    <location>
        <begin position="299"/>
        <end position="534"/>
    </location>
</feature>
<dbReference type="Pfam" id="PF00528">
    <property type="entry name" value="BPD_transp_1"/>
    <property type="match status" value="1"/>
</dbReference>
<evidence type="ECO:0000256" key="6">
    <source>
        <dbReference type="ARBA" id="ARBA00022692"/>
    </source>
</evidence>
<dbReference type="PROSITE" id="PS50928">
    <property type="entry name" value="ABC_TM1"/>
    <property type="match status" value="1"/>
</dbReference>
<feature type="transmembrane region" description="Helical" evidence="9">
    <location>
        <begin position="344"/>
        <end position="364"/>
    </location>
</feature>
<evidence type="ECO:0000256" key="3">
    <source>
        <dbReference type="ARBA" id="ARBA00016864"/>
    </source>
</evidence>
<dbReference type="Gene3D" id="1.10.3720.10">
    <property type="entry name" value="MetI-like"/>
    <property type="match status" value="1"/>
</dbReference>
<name>A0ABY7VYI5_9BACT</name>
<organism evidence="11 12">
    <name type="scientific">Lentisphaera profundi</name>
    <dbReference type="NCBI Taxonomy" id="1658616"/>
    <lineage>
        <taxon>Bacteria</taxon>
        <taxon>Pseudomonadati</taxon>
        <taxon>Lentisphaerota</taxon>
        <taxon>Lentisphaeria</taxon>
        <taxon>Lentisphaerales</taxon>
        <taxon>Lentisphaeraceae</taxon>
        <taxon>Lentisphaera</taxon>
    </lineage>
</organism>
<dbReference type="InterPro" id="IPR000515">
    <property type="entry name" value="MetI-like"/>
</dbReference>
<feature type="transmembrane region" description="Helical" evidence="9">
    <location>
        <begin position="435"/>
        <end position="456"/>
    </location>
</feature>
<dbReference type="CDD" id="cd06261">
    <property type="entry name" value="TM_PBP2"/>
    <property type="match status" value="1"/>
</dbReference>
<keyword evidence="5 9" id="KW-1003">Cell membrane</keyword>
<evidence type="ECO:0000256" key="5">
    <source>
        <dbReference type="ARBA" id="ARBA00022475"/>
    </source>
</evidence>
<gene>
    <name evidence="11" type="primary">pstA</name>
    <name evidence="11" type="ORF">PQO03_04025</name>
</gene>
<keyword evidence="7 9" id="KW-1133">Transmembrane helix</keyword>
<comment type="subcellular location">
    <subcellularLocation>
        <location evidence="1 9">Cell membrane</location>
        <topology evidence="1 9">Multi-pass membrane protein</topology>
    </subcellularLocation>
</comment>
<feature type="transmembrane region" description="Helical" evidence="9">
    <location>
        <begin position="12"/>
        <end position="38"/>
    </location>
</feature>
<keyword evidence="6 9" id="KW-0812">Transmembrane</keyword>
<evidence type="ECO:0000313" key="11">
    <source>
        <dbReference type="EMBL" id="WDE97123.1"/>
    </source>
</evidence>
<reference evidence="11 12" key="1">
    <citation type="submission" date="2023-02" db="EMBL/GenBank/DDBJ databases">
        <title>Genome sequence of Lentisphaera profundi SAORIC-696.</title>
        <authorList>
            <person name="Kim e."/>
            <person name="Cho J.-C."/>
            <person name="Choi A."/>
            <person name="Kang I."/>
        </authorList>
    </citation>
    <scope>NUCLEOTIDE SEQUENCE [LARGE SCALE GENOMIC DNA]</scope>
    <source>
        <strain evidence="11 12">SAORIC-696</strain>
    </source>
</reference>
<keyword evidence="12" id="KW-1185">Reference proteome</keyword>
<feature type="transmembrane region" description="Helical" evidence="9">
    <location>
        <begin position="384"/>
        <end position="407"/>
    </location>
</feature>
<evidence type="ECO:0000256" key="8">
    <source>
        <dbReference type="ARBA" id="ARBA00023136"/>
    </source>
</evidence>
<dbReference type="InterPro" id="IPR005672">
    <property type="entry name" value="Phosphate_PstA"/>
</dbReference>
<evidence type="ECO:0000256" key="1">
    <source>
        <dbReference type="ARBA" id="ARBA00004651"/>
    </source>
</evidence>
<keyword evidence="8 9" id="KW-0472">Membrane</keyword>
<dbReference type="Proteomes" id="UP001214250">
    <property type="component" value="Chromosome 1"/>
</dbReference>
<feature type="transmembrane region" description="Helical" evidence="9">
    <location>
        <begin position="295"/>
        <end position="324"/>
    </location>
</feature>
<sequence length="550" mass="60376">MEKQKTIGEAKVWLAGLGLTFGLAMTVSILALIIYYGLGVFWPKDVITANVPVSLAIEDKQGIKSQKFLGIEVKRVEQQLPGKQTGPAPVSVQFYTANRDAYGSTFVFIPEKDLTIETERNPKVMLIERETDSRAMVIPLELTADGKVFDIDDANFQTQFDAALETADKKRKQAEHIIHGDLRQLSHTLKKLKVEVYVNERDGVDTTELLTEIETLKKLADQKSTEVNLILKEQNKDNLKVQVSGGMTYDLSIGNIIRYNFPNQLTTMGKLALFFDNIYEYVTASPREANTEGGIFPAIVGTLVMTIIMCIPVTFFGVITAIYLHEYAKESLLTRSIRIAINNLAGVPSIVFGAFGLGFLIYVVGVRVDELFFSDWKAATGEPVFGGGGLLWASLTLALMTLPVVIVSTEEALASVPSGLREGAMGCGATKWQSIWTIILPSATPGIITGMILAMARGAGEVAPLMLVGVIKVVHALPVDFTAPFVHLDQKFMHLGFHIYDLGFQSPDSEAAKPMVYATTLFLILTVTVLNLTGIIIRQRLKKRYASTAF</sequence>
<comment type="similarity">
    <text evidence="2 9">Belongs to the binding-protein-dependent transport system permease family. CysTW subfamily.</text>
</comment>
<evidence type="ECO:0000256" key="4">
    <source>
        <dbReference type="ARBA" id="ARBA00022448"/>
    </source>
</evidence>
<dbReference type="RefSeq" id="WP_274151319.1">
    <property type="nucleotide sequence ID" value="NZ_CP117811.1"/>
</dbReference>
<evidence type="ECO:0000256" key="9">
    <source>
        <dbReference type="RuleBase" id="RU363043"/>
    </source>
</evidence>
<evidence type="ECO:0000259" key="10">
    <source>
        <dbReference type="PROSITE" id="PS50928"/>
    </source>
</evidence>
<evidence type="ECO:0000313" key="12">
    <source>
        <dbReference type="Proteomes" id="UP001214250"/>
    </source>
</evidence>